<evidence type="ECO:0000259" key="4">
    <source>
        <dbReference type="PROSITE" id="PS51898"/>
    </source>
</evidence>
<dbReference type="PANTHER" id="PTHR30349">
    <property type="entry name" value="PHAGE INTEGRASE-RELATED"/>
    <property type="match status" value="1"/>
</dbReference>
<name>A0ABX2R7G1_9THEO</name>
<dbReference type="InterPro" id="IPR010998">
    <property type="entry name" value="Integrase_recombinase_N"/>
</dbReference>
<dbReference type="CDD" id="cd00397">
    <property type="entry name" value="DNA_BRE_C"/>
    <property type="match status" value="1"/>
</dbReference>
<sequence length="289" mass="33900">MSKYLTSAGVSKLKQEMLSYIENLPNKLTRKIYLNAFKALEKFIEKTYQEPFEPDKIILDDVLDFHKHLVKTRSPSTVDTYFTVLRKLYRQFLPEKAEYFRQKAVRQKLAPKALTLQEQRRLLREAEKAKLRSKVIIYTLLYTGMRINELAELTWQDVDLKAKTITVKYGKHNRSRVIPINQKLLEVLKQYREETKGQEHFLMSNFKRPMSTDQIRRVVEELGRRAKVELTPHTLRHTFATNLINAGVPLTNVAILLGHTKQDGMPNLNVVARYTLPDMNRLTEDIEKI</sequence>
<organism evidence="5 6">
    <name type="scientific">Carboxydothermus ferrireducens DSM 11255</name>
    <dbReference type="NCBI Taxonomy" id="1119529"/>
    <lineage>
        <taxon>Bacteria</taxon>
        <taxon>Bacillati</taxon>
        <taxon>Bacillota</taxon>
        <taxon>Clostridia</taxon>
        <taxon>Thermoanaerobacterales</taxon>
        <taxon>Thermoanaerobacteraceae</taxon>
        <taxon>Carboxydothermus</taxon>
    </lineage>
</organism>
<comment type="similarity">
    <text evidence="1">Belongs to the 'phage' integrase family.</text>
</comment>
<dbReference type="Gene3D" id="1.10.443.10">
    <property type="entry name" value="Intergrase catalytic core"/>
    <property type="match status" value="1"/>
</dbReference>
<keyword evidence="3" id="KW-0233">DNA recombination</keyword>
<dbReference type="InterPro" id="IPR011010">
    <property type="entry name" value="DNA_brk_join_enz"/>
</dbReference>
<keyword evidence="6" id="KW-1185">Reference proteome</keyword>
<dbReference type="Proteomes" id="UP000604066">
    <property type="component" value="Unassembled WGS sequence"/>
</dbReference>
<feature type="domain" description="Tyr recombinase" evidence="4">
    <location>
        <begin position="109"/>
        <end position="287"/>
    </location>
</feature>
<evidence type="ECO:0000313" key="6">
    <source>
        <dbReference type="Proteomes" id="UP000604066"/>
    </source>
</evidence>
<evidence type="ECO:0000256" key="3">
    <source>
        <dbReference type="ARBA" id="ARBA00023172"/>
    </source>
</evidence>
<evidence type="ECO:0000256" key="1">
    <source>
        <dbReference type="ARBA" id="ARBA00008857"/>
    </source>
</evidence>
<dbReference type="EMBL" id="JACCBS010000001">
    <property type="protein sequence ID" value="NYE57108.1"/>
    <property type="molecule type" value="Genomic_DNA"/>
</dbReference>
<evidence type="ECO:0000256" key="2">
    <source>
        <dbReference type="ARBA" id="ARBA00023125"/>
    </source>
</evidence>
<gene>
    <name evidence="5" type="ORF">HDG70_000814</name>
</gene>
<dbReference type="InterPro" id="IPR002104">
    <property type="entry name" value="Integrase_catalytic"/>
</dbReference>
<dbReference type="Gene3D" id="1.10.150.130">
    <property type="match status" value="1"/>
</dbReference>
<accession>A0ABX2R7G1</accession>
<comment type="caution">
    <text evidence="5">The sequence shown here is derived from an EMBL/GenBank/DDBJ whole genome shotgun (WGS) entry which is preliminary data.</text>
</comment>
<keyword evidence="2" id="KW-0238">DNA-binding</keyword>
<dbReference type="InterPro" id="IPR050090">
    <property type="entry name" value="Tyrosine_recombinase_XerCD"/>
</dbReference>
<dbReference type="Pfam" id="PF00589">
    <property type="entry name" value="Phage_integrase"/>
    <property type="match status" value="1"/>
</dbReference>
<dbReference type="InterPro" id="IPR013762">
    <property type="entry name" value="Integrase-like_cat_sf"/>
</dbReference>
<dbReference type="SUPFAM" id="SSF56349">
    <property type="entry name" value="DNA breaking-rejoining enzymes"/>
    <property type="match status" value="1"/>
</dbReference>
<evidence type="ECO:0000313" key="5">
    <source>
        <dbReference type="EMBL" id="NYE57108.1"/>
    </source>
</evidence>
<dbReference type="PROSITE" id="PS51898">
    <property type="entry name" value="TYR_RECOMBINASE"/>
    <property type="match status" value="1"/>
</dbReference>
<dbReference type="PANTHER" id="PTHR30349:SF64">
    <property type="entry name" value="PROPHAGE INTEGRASE INTD-RELATED"/>
    <property type="match status" value="1"/>
</dbReference>
<dbReference type="RefSeq" id="WP_161625136.1">
    <property type="nucleotide sequence ID" value="NZ_ATYG01000021.1"/>
</dbReference>
<reference evidence="5 6" key="1">
    <citation type="submission" date="2020-07" db="EMBL/GenBank/DDBJ databases">
        <title>Genomic Encyclopedia of Type Strains, Phase III (KMG-III): the genomes of soil and plant-associated and newly described type strains.</title>
        <authorList>
            <person name="Whitman W."/>
        </authorList>
    </citation>
    <scope>NUCLEOTIDE SEQUENCE [LARGE SCALE GENOMIC DNA]</scope>
    <source>
        <strain evidence="5 6">DSM 11255</strain>
    </source>
</reference>
<protein>
    <submittedName>
        <fullName evidence="5">Integrase/recombinase XerC</fullName>
    </submittedName>
</protein>
<proteinExistence type="inferred from homology"/>